<evidence type="ECO:0000256" key="4">
    <source>
        <dbReference type="ARBA" id="ARBA00022692"/>
    </source>
</evidence>
<comment type="subcellular location">
    <subcellularLocation>
        <location evidence="1">Cell membrane</location>
        <topology evidence="1">Multi-pass membrane protein</topology>
    </subcellularLocation>
</comment>
<dbReference type="InterPro" id="IPR025857">
    <property type="entry name" value="MacB_PCD"/>
</dbReference>
<evidence type="ECO:0000256" key="6">
    <source>
        <dbReference type="ARBA" id="ARBA00023136"/>
    </source>
</evidence>
<dbReference type="Proteomes" id="UP001164705">
    <property type="component" value="Chromosome"/>
</dbReference>
<gene>
    <name evidence="10" type="ORF">N7U66_01860</name>
</gene>
<accession>A0A9E8SDU6</accession>
<dbReference type="KEGG" id="lnu:N7U66_01860"/>
<dbReference type="RefSeq" id="WP_267677079.1">
    <property type="nucleotide sequence ID" value="NZ_CP113088.1"/>
</dbReference>
<dbReference type="Pfam" id="PF12704">
    <property type="entry name" value="MacB_PCD"/>
    <property type="match status" value="1"/>
</dbReference>
<keyword evidence="4 7" id="KW-0812">Transmembrane</keyword>
<evidence type="ECO:0000259" key="9">
    <source>
        <dbReference type="Pfam" id="PF12704"/>
    </source>
</evidence>
<comment type="similarity">
    <text evidence="2">Belongs to the ABC-4 integral membrane protein family. LolC/E subfamily.</text>
</comment>
<evidence type="ECO:0000313" key="10">
    <source>
        <dbReference type="EMBL" id="WAC02481.1"/>
    </source>
</evidence>
<dbReference type="PANTHER" id="PTHR30489:SF0">
    <property type="entry name" value="LIPOPROTEIN-RELEASING SYSTEM TRANSMEMBRANE PROTEIN LOLE"/>
    <property type="match status" value="1"/>
</dbReference>
<dbReference type="InterPro" id="IPR003838">
    <property type="entry name" value="ABC3_permease_C"/>
</dbReference>
<evidence type="ECO:0000256" key="7">
    <source>
        <dbReference type="SAM" id="Phobius"/>
    </source>
</evidence>
<reference evidence="10" key="1">
    <citation type="submission" date="2022-11" db="EMBL/GenBank/DDBJ databases">
        <title>Lacinutrix neustonica HL-RS19T sp. nov., isolated from the surface microlayer sample of brackish Lake Shihwa.</title>
        <authorList>
            <person name="Choi J.Y."/>
            <person name="Hwang C.Y."/>
        </authorList>
    </citation>
    <scope>NUCLEOTIDE SEQUENCE</scope>
    <source>
        <strain evidence="10">HL-RS19</strain>
    </source>
</reference>
<keyword evidence="11" id="KW-1185">Reference proteome</keyword>
<dbReference type="EMBL" id="CP113088">
    <property type="protein sequence ID" value="WAC02481.1"/>
    <property type="molecule type" value="Genomic_DNA"/>
</dbReference>
<feature type="transmembrane region" description="Helical" evidence="7">
    <location>
        <begin position="372"/>
        <end position="390"/>
    </location>
</feature>
<feature type="domain" description="ABC3 transporter permease C-terminal" evidence="8">
    <location>
        <begin position="269"/>
        <end position="400"/>
    </location>
</feature>
<keyword evidence="5 7" id="KW-1133">Transmembrane helix</keyword>
<feature type="transmembrane region" description="Helical" evidence="7">
    <location>
        <begin position="268"/>
        <end position="291"/>
    </location>
</feature>
<organism evidence="10 11">
    <name type="scientific">Lacinutrix neustonica</name>
    <dbReference type="NCBI Taxonomy" id="2980107"/>
    <lineage>
        <taxon>Bacteria</taxon>
        <taxon>Pseudomonadati</taxon>
        <taxon>Bacteroidota</taxon>
        <taxon>Flavobacteriia</taxon>
        <taxon>Flavobacteriales</taxon>
        <taxon>Flavobacteriaceae</taxon>
        <taxon>Lacinutrix</taxon>
    </lineage>
</organism>
<dbReference type="PANTHER" id="PTHR30489">
    <property type="entry name" value="LIPOPROTEIN-RELEASING SYSTEM TRANSMEMBRANE PROTEIN LOLE"/>
    <property type="match status" value="1"/>
</dbReference>
<proteinExistence type="inferred from homology"/>
<dbReference type="GO" id="GO:0098797">
    <property type="term" value="C:plasma membrane protein complex"/>
    <property type="evidence" value="ECO:0007669"/>
    <property type="project" value="TreeGrafter"/>
</dbReference>
<evidence type="ECO:0000256" key="5">
    <source>
        <dbReference type="ARBA" id="ARBA00022989"/>
    </source>
</evidence>
<evidence type="ECO:0000256" key="1">
    <source>
        <dbReference type="ARBA" id="ARBA00004651"/>
    </source>
</evidence>
<sequence length="406" mass="45892">MLLKLAWLNIWRNKRRTIITATSVFFAVLLAILFRSLTDGIYDNMIHNVVSYSSGYLQIHQKGYWEEQSIDNTFEEDGQLYQDLLNNPNVTQLMPRLQTFALASNTDKTKGVLILGIDPAKEKAVNNLHEKITEGQYIVTTTDHAVVLGEGLASQLKLKVNDTVVLLGQGYHASSAAAKFRVKGLIKLGAIELNNSVVYMPLQQAQYMHGATNRLTSVSVMLDKTTNLERVKQSLKESIDANAYEVMTWKEMMREMDQFIEADSTGHYIIIGILYFVISFGLFGTLLMMIFERQHELGILIAIGMKKHLLAFVLFLESIMITLLGCFTGVIAGFLVIKWFTAYPIHFTGELKEVYEDYGIESIIYFSSHEKIFIVQTLVVLLLSILLAFYPGYKVMTLKPVEAINS</sequence>
<feature type="transmembrane region" description="Helical" evidence="7">
    <location>
        <begin position="312"/>
        <end position="337"/>
    </location>
</feature>
<dbReference type="Pfam" id="PF02687">
    <property type="entry name" value="FtsX"/>
    <property type="match status" value="1"/>
</dbReference>
<evidence type="ECO:0000313" key="11">
    <source>
        <dbReference type="Proteomes" id="UP001164705"/>
    </source>
</evidence>
<dbReference type="GO" id="GO:0044874">
    <property type="term" value="P:lipoprotein localization to outer membrane"/>
    <property type="evidence" value="ECO:0007669"/>
    <property type="project" value="TreeGrafter"/>
</dbReference>
<evidence type="ECO:0000256" key="3">
    <source>
        <dbReference type="ARBA" id="ARBA00022475"/>
    </source>
</evidence>
<keyword evidence="3" id="KW-1003">Cell membrane</keyword>
<protein>
    <submittedName>
        <fullName evidence="10">ABC transporter permease</fullName>
    </submittedName>
</protein>
<name>A0A9E8SDU6_9FLAO</name>
<evidence type="ECO:0000256" key="2">
    <source>
        <dbReference type="ARBA" id="ARBA00005236"/>
    </source>
</evidence>
<evidence type="ECO:0000259" key="8">
    <source>
        <dbReference type="Pfam" id="PF02687"/>
    </source>
</evidence>
<dbReference type="InterPro" id="IPR051447">
    <property type="entry name" value="Lipoprotein-release_system"/>
</dbReference>
<keyword evidence="6 7" id="KW-0472">Membrane</keyword>
<dbReference type="AlphaFoldDB" id="A0A9E8SDU6"/>
<feature type="domain" description="MacB-like periplasmic core" evidence="9">
    <location>
        <begin position="17"/>
        <end position="237"/>
    </location>
</feature>